<reference evidence="4" key="1">
    <citation type="journal article" date="2015" name="PLoS Genet.">
        <title>Genome Sequence and Transcriptome Analyses of Chrysochromulina tobin: Metabolic Tools for Enhanced Algal Fitness in the Prominent Order Prymnesiales (Haptophyceae).</title>
        <authorList>
            <person name="Hovde B.T."/>
            <person name="Deodato C.R."/>
            <person name="Hunsperger H.M."/>
            <person name="Ryken S.A."/>
            <person name="Yost W."/>
            <person name="Jha R.K."/>
            <person name="Patterson J."/>
            <person name="Monnat R.J. Jr."/>
            <person name="Barlow S.B."/>
            <person name="Starkenburg S.R."/>
            <person name="Cattolico R.A."/>
        </authorList>
    </citation>
    <scope>NUCLEOTIDE SEQUENCE</scope>
    <source>
        <strain evidence="4">CCMP291</strain>
    </source>
</reference>
<dbReference type="AlphaFoldDB" id="A0A0M0KDX0"/>
<evidence type="ECO:0000256" key="1">
    <source>
        <dbReference type="SAM" id="MobiDB-lite"/>
    </source>
</evidence>
<dbReference type="Gene3D" id="1.25.40.20">
    <property type="entry name" value="Ankyrin repeat-containing domain"/>
    <property type="match status" value="1"/>
</dbReference>
<gene>
    <name evidence="3" type="ORF">Ctob_012434</name>
</gene>
<dbReference type="InterPro" id="IPR025714">
    <property type="entry name" value="Methyltranfer_dom"/>
</dbReference>
<dbReference type="OrthoDB" id="42613at2759"/>
<dbReference type="Proteomes" id="UP000037460">
    <property type="component" value="Unassembled WGS sequence"/>
</dbReference>
<accession>A0A0M0KDX0</accession>
<dbReference type="InterPro" id="IPR002110">
    <property type="entry name" value="Ankyrin_rpt"/>
</dbReference>
<dbReference type="EMBL" id="JWZX01000609">
    <property type="protein sequence ID" value="KOO36618.1"/>
    <property type="molecule type" value="Genomic_DNA"/>
</dbReference>
<organism evidence="3 4">
    <name type="scientific">Chrysochromulina tobinii</name>
    <dbReference type="NCBI Taxonomy" id="1460289"/>
    <lineage>
        <taxon>Eukaryota</taxon>
        <taxon>Haptista</taxon>
        <taxon>Haptophyta</taxon>
        <taxon>Prymnesiophyceae</taxon>
        <taxon>Prymnesiales</taxon>
        <taxon>Chrysochromulinaceae</taxon>
        <taxon>Chrysochromulina</taxon>
    </lineage>
</organism>
<evidence type="ECO:0000313" key="3">
    <source>
        <dbReference type="EMBL" id="KOO36618.1"/>
    </source>
</evidence>
<evidence type="ECO:0000259" key="2">
    <source>
        <dbReference type="Pfam" id="PF13679"/>
    </source>
</evidence>
<protein>
    <recommendedName>
        <fullName evidence="2">Methyltransferase domain-containing protein</fullName>
    </recommendedName>
</protein>
<dbReference type="SMART" id="SM00248">
    <property type="entry name" value="ANK"/>
    <property type="match status" value="2"/>
</dbReference>
<dbReference type="Pfam" id="PF12796">
    <property type="entry name" value="Ank_2"/>
    <property type="match status" value="1"/>
</dbReference>
<proteinExistence type="predicted"/>
<sequence length="817" mass="85108">MAVATRRCIDRKEFFEACEFFAQVQGTLVADDGLLIDVAGGHGLVGTLVALFKSKDFERVIIRDPRRPKAFDEVVSAAVEVAPWVSGRITYEQKKILPSDPLPRGGAAVVCVHGCKSLTDRIIAAAAEAEARSIALMPCCYPSDAAQAPTALVQSLGTPLASDVQRTYDLQMHGYEPAVEALLAERTDFVSMAKMQSMVRVTCLEIMNSAPEQVMEYRKEVLELKSMIQSYLLEVASFKEQMAASGSSGSSTCGSFPPSSPSSASTCDADPPTPSNGAPVTLQASFMPPPESAWYEHKTLPRFAVQLRLPSGKLYPHADVTLRVSMLNGRGLPEEQKANGSGELLVGERNARAGLAGLAEWDNLRIAEPSSKHYGSFTMLIDVERAPPGVTIEQLQVGPITIQVGRMWSKRRKSEAELTGDDSISQIPGVGARYVSRLQLHGVSTIGQFAAMAATEVGKATLCKLCKGDNPRNSLNDQKLQSMIDTATGVVRGTVAYKKRSLGVVSGATTASARAVFGLGPAVDVPEPEFSMDELLLLASSDDSPSSPELEPLAAIGTDGSGGGFNLGFGTFRGGGGGVDMDLGDDDDDLIVRMRSAKLHSAPLDAIDHDMSIHSGVGGFAVLPPKAPPATGDAGCAIQILPSKHKSGLSGFAAFDALEAAPPAAYAATVPFAPPSPALAVLLRAAWHGDAHAIREAAVAAGPEAAAGVDRFGSTALHLAALNGRAEGVRALCGALDARALDAPSTALGDATALHLAAVRGARAEAAADALLDAGASATVLMAGDGVDVASMLGMSVEEAFTRLHGAEAGAEVHELA</sequence>
<feature type="domain" description="Methyltransferase" evidence="2">
    <location>
        <begin position="35"/>
        <end position="141"/>
    </location>
</feature>
<dbReference type="InterPro" id="IPR036770">
    <property type="entry name" value="Ankyrin_rpt-contain_sf"/>
</dbReference>
<comment type="caution">
    <text evidence="3">The sequence shown here is derived from an EMBL/GenBank/DDBJ whole genome shotgun (WGS) entry which is preliminary data.</text>
</comment>
<feature type="region of interest" description="Disordered" evidence="1">
    <location>
        <begin position="247"/>
        <end position="283"/>
    </location>
</feature>
<evidence type="ECO:0000313" key="4">
    <source>
        <dbReference type="Proteomes" id="UP000037460"/>
    </source>
</evidence>
<keyword evidence="4" id="KW-1185">Reference proteome</keyword>
<name>A0A0M0KDX0_9EUKA</name>
<feature type="compositionally biased region" description="Low complexity" evidence="1">
    <location>
        <begin position="247"/>
        <end position="270"/>
    </location>
</feature>
<dbReference type="SUPFAM" id="SSF48403">
    <property type="entry name" value="Ankyrin repeat"/>
    <property type="match status" value="1"/>
</dbReference>
<dbReference type="Pfam" id="PF13679">
    <property type="entry name" value="Methyltransf_32"/>
    <property type="match status" value="1"/>
</dbReference>